<organism evidence="1 2">
    <name type="scientific">Allorhizobium borbori</name>
    <dbReference type="NCBI Taxonomy" id="485907"/>
    <lineage>
        <taxon>Bacteria</taxon>
        <taxon>Pseudomonadati</taxon>
        <taxon>Pseudomonadota</taxon>
        <taxon>Alphaproteobacteria</taxon>
        <taxon>Hyphomicrobiales</taxon>
        <taxon>Rhizobiaceae</taxon>
        <taxon>Rhizobium/Agrobacterium group</taxon>
        <taxon>Allorhizobium</taxon>
    </lineage>
</organism>
<gene>
    <name evidence="1" type="ORF">GGQ66_001558</name>
</gene>
<reference evidence="1 2" key="1">
    <citation type="submission" date="2020-08" db="EMBL/GenBank/DDBJ databases">
        <title>Genomic Encyclopedia of Type Strains, Phase IV (KMG-IV): sequencing the most valuable type-strain genomes for metagenomic binning, comparative biology and taxonomic classification.</title>
        <authorList>
            <person name="Goeker M."/>
        </authorList>
    </citation>
    <scope>NUCLEOTIDE SEQUENCE [LARGE SCALE GENOMIC DNA]</scope>
    <source>
        <strain evidence="1 2">DSM 26385</strain>
    </source>
</reference>
<proteinExistence type="predicted"/>
<evidence type="ECO:0000313" key="1">
    <source>
        <dbReference type="EMBL" id="MBB4103003.1"/>
    </source>
</evidence>
<keyword evidence="2" id="KW-1185">Reference proteome</keyword>
<dbReference type="Proteomes" id="UP000584824">
    <property type="component" value="Unassembled WGS sequence"/>
</dbReference>
<dbReference type="AlphaFoldDB" id="A0A7W6K0P2"/>
<accession>A0A7W6K0P2</accession>
<name>A0A7W6K0P2_9HYPH</name>
<protein>
    <submittedName>
        <fullName evidence="1">Uncharacterized protein</fullName>
    </submittedName>
</protein>
<evidence type="ECO:0000313" key="2">
    <source>
        <dbReference type="Proteomes" id="UP000584824"/>
    </source>
</evidence>
<dbReference type="EMBL" id="JACIDU010000005">
    <property type="protein sequence ID" value="MBB4103003.1"/>
    <property type="molecule type" value="Genomic_DNA"/>
</dbReference>
<comment type="caution">
    <text evidence="1">The sequence shown here is derived from an EMBL/GenBank/DDBJ whole genome shotgun (WGS) entry which is preliminary data.</text>
</comment>
<sequence length="66" mass="6656">MMLALSGCGTSGPGSAAALRRIVGTDLIGARGATAEDQRRIDRTAVGLCAGGVWTRQECGQHGGGR</sequence>